<feature type="region of interest" description="Disordered" evidence="2">
    <location>
        <begin position="98"/>
        <end position="130"/>
    </location>
</feature>
<dbReference type="Gene3D" id="3.10.50.40">
    <property type="match status" value="1"/>
</dbReference>
<dbReference type="InterPro" id="IPR001179">
    <property type="entry name" value="PPIase_FKBP_dom"/>
</dbReference>
<dbReference type="PANTHER" id="PTHR47414:SF1">
    <property type="entry name" value="PEPTIDYL-PROLYL CIS-TRANS ISOMERASE FKBP20-2, CHLOROPLASTIC"/>
    <property type="match status" value="1"/>
</dbReference>
<evidence type="ECO:0000256" key="2">
    <source>
        <dbReference type="SAM" id="MobiDB-lite"/>
    </source>
</evidence>
<dbReference type="EMBL" id="JAVXUP010001563">
    <property type="protein sequence ID" value="KAK3010258.1"/>
    <property type="molecule type" value="Genomic_DNA"/>
</dbReference>
<dbReference type="InterPro" id="IPR046357">
    <property type="entry name" value="PPIase_dom_sf"/>
</dbReference>
<keyword evidence="5" id="KW-1185">Reference proteome</keyword>
<gene>
    <name evidence="4" type="ORF">RJ639_011589</name>
</gene>
<reference evidence="4" key="1">
    <citation type="submission" date="2022-12" db="EMBL/GenBank/DDBJ databases">
        <title>Draft genome assemblies for two species of Escallonia (Escalloniales).</title>
        <authorList>
            <person name="Chanderbali A."/>
            <person name="Dervinis C."/>
            <person name="Anghel I."/>
            <person name="Soltis D."/>
            <person name="Soltis P."/>
            <person name="Zapata F."/>
        </authorList>
    </citation>
    <scope>NUCLEOTIDE SEQUENCE</scope>
    <source>
        <strain evidence="4">UCBG64.0493</strain>
        <tissue evidence="4">Leaf</tissue>
    </source>
</reference>
<feature type="region of interest" description="Disordered" evidence="2">
    <location>
        <begin position="1"/>
        <end position="39"/>
    </location>
</feature>
<evidence type="ECO:0000259" key="3">
    <source>
        <dbReference type="Pfam" id="PF00254"/>
    </source>
</evidence>
<dbReference type="InterPro" id="IPR044239">
    <property type="entry name" value="FKBP20-2-like"/>
</dbReference>
<sequence>MENVEAGFEEGIGDMKPGGKRRIIIPPELGPPESGPSRSKVVRVFQGCLKPWQPDLKGGEALEEAPRNAFPILQLVETETGQRVVFWKLKGVVPPTLYSSSTNCEHSKRGWESLWAPPSSTRPLDFPPDP</sequence>
<evidence type="ECO:0000313" key="5">
    <source>
        <dbReference type="Proteomes" id="UP001188597"/>
    </source>
</evidence>
<dbReference type="PANTHER" id="PTHR47414">
    <property type="entry name" value="PEPTIDYL-PROLYL CIS-TRANS ISOMERASE FKBP20-2, CHLOROPLASTIC"/>
    <property type="match status" value="1"/>
</dbReference>
<accession>A0AA89AQC4</accession>
<organism evidence="4 5">
    <name type="scientific">Escallonia herrerae</name>
    <dbReference type="NCBI Taxonomy" id="1293975"/>
    <lineage>
        <taxon>Eukaryota</taxon>
        <taxon>Viridiplantae</taxon>
        <taxon>Streptophyta</taxon>
        <taxon>Embryophyta</taxon>
        <taxon>Tracheophyta</taxon>
        <taxon>Spermatophyta</taxon>
        <taxon>Magnoliopsida</taxon>
        <taxon>eudicotyledons</taxon>
        <taxon>Gunneridae</taxon>
        <taxon>Pentapetalae</taxon>
        <taxon>asterids</taxon>
        <taxon>campanulids</taxon>
        <taxon>Escalloniales</taxon>
        <taxon>Escalloniaceae</taxon>
        <taxon>Escallonia</taxon>
    </lineage>
</organism>
<name>A0AA89AQC4_9ASTE</name>
<dbReference type="AlphaFoldDB" id="A0AA89AQC4"/>
<dbReference type="Pfam" id="PF00254">
    <property type="entry name" value="FKBP_C"/>
    <property type="match status" value="1"/>
</dbReference>
<dbReference type="SUPFAM" id="SSF54534">
    <property type="entry name" value="FKBP-like"/>
    <property type="match status" value="1"/>
</dbReference>
<feature type="domain" description="PPIase FKBP-type" evidence="3">
    <location>
        <begin position="3"/>
        <end position="35"/>
    </location>
</feature>
<dbReference type="GO" id="GO:0003755">
    <property type="term" value="F:peptidyl-prolyl cis-trans isomerase activity"/>
    <property type="evidence" value="ECO:0007669"/>
    <property type="project" value="InterPro"/>
</dbReference>
<comment type="caution">
    <text evidence="4">The sequence shown here is derived from an EMBL/GenBank/DDBJ whole genome shotgun (WGS) entry which is preliminary data.</text>
</comment>
<evidence type="ECO:0000256" key="1">
    <source>
        <dbReference type="ARBA" id="ARBA00029569"/>
    </source>
</evidence>
<dbReference type="Proteomes" id="UP001188597">
    <property type="component" value="Unassembled WGS sequence"/>
</dbReference>
<evidence type="ECO:0000313" key="4">
    <source>
        <dbReference type="EMBL" id="KAK3010258.1"/>
    </source>
</evidence>
<protein>
    <recommendedName>
        <fullName evidence="1">Rotamase</fullName>
    </recommendedName>
</protein>
<proteinExistence type="predicted"/>